<comment type="similarity">
    <text evidence="1">Belongs to the peptidase S8 family.</text>
</comment>
<dbReference type="GO" id="GO:0008240">
    <property type="term" value="F:tripeptidyl-peptidase activity"/>
    <property type="evidence" value="ECO:0007669"/>
    <property type="project" value="TreeGrafter"/>
</dbReference>
<dbReference type="GO" id="GO:0004252">
    <property type="term" value="F:serine-type endopeptidase activity"/>
    <property type="evidence" value="ECO:0007669"/>
    <property type="project" value="InterPro"/>
</dbReference>
<dbReference type="RefSeq" id="WP_072874335.1">
    <property type="nucleotide sequence ID" value="NZ_FRAF01000014.1"/>
</dbReference>
<accession>A0A1M6SSA5</accession>
<evidence type="ECO:0000256" key="1">
    <source>
        <dbReference type="PROSITE-ProRule" id="PRU01240"/>
    </source>
</evidence>
<feature type="signal peptide" evidence="2">
    <location>
        <begin position="1"/>
        <end position="19"/>
    </location>
</feature>
<sequence>MGIKNWKLPISLFSLSPLALVGIASPQVSVHKPVWEAHPPIHIRGNATSSYQSGYTPLQIKTAYGINSTSYTGAGETVAIIDAYGSPTIQSDLNTFDSQFGLPSANVTIAYPDGTPNKTDSGWALETSLDVEWVHALAPDAKILLVVAKSASTSDLVNAINYASSHGAQVVSNSWGGSEFSGETSYDSDFQHQGIVYTASAGDSGAGAEWPAASPYVLSVGGTTLNLNSNGTWQSETAWSDSGGGTSQYESRPAYQNNWQSVVGTQRGIPDVAWDANPSTGVAIYDSTPDQGQSGWFVVGGTSVGAPSWAAMIALADEGRVAAGKNPFSNIQLNTDLYNLAGTTDSTGYETYFHDITSGSNGNPALPGYDLVTGIGSGQMNNLLGALVSAP</sequence>
<organism evidence="4 5">
    <name type="scientific">Alicyclobacillus tolerans</name>
    <dbReference type="NCBI Taxonomy" id="90970"/>
    <lineage>
        <taxon>Bacteria</taxon>
        <taxon>Bacillati</taxon>
        <taxon>Bacillota</taxon>
        <taxon>Bacilli</taxon>
        <taxon>Bacillales</taxon>
        <taxon>Alicyclobacillaceae</taxon>
        <taxon>Alicyclobacillus</taxon>
    </lineage>
</organism>
<dbReference type="PANTHER" id="PTHR14218">
    <property type="entry name" value="PROTEASE S8 TRIPEPTIDYL PEPTIDASE I CLN2"/>
    <property type="match status" value="1"/>
</dbReference>
<evidence type="ECO:0000256" key="2">
    <source>
        <dbReference type="SAM" id="SignalP"/>
    </source>
</evidence>
<dbReference type="CDD" id="cd04056">
    <property type="entry name" value="Peptidases_S53"/>
    <property type="match status" value="1"/>
</dbReference>
<keyword evidence="2" id="KW-0732">Signal</keyword>
<protein>
    <submittedName>
        <fullName evidence="4">Physarolisin II. Serine peptidase. MEROPS family S53</fullName>
    </submittedName>
</protein>
<feature type="chain" id="PRO_5038617494" evidence="2">
    <location>
        <begin position="20"/>
        <end position="391"/>
    </location>
</feature>
<dbReference type="InterPro" id="IPR000209">
    <property type="entry name" value="Peptidase_S8/S53_dom"/>
</dbReference>
<dbReference type="Gene3D" id="3.40.50.200">
    <property type="entry name" value="Peptidase S8/S53 domain"/>
    <property type="match status" value="1"/>
</dbReference>
<dbReference type="EMBL" id="FRAF01000014">
    <property type="protein sequence ID" value="SHK47603.1"/>
    <property type="molecule type" value="Genomic_DNA"/>
</dbReference>
<dbReference type="PANTHER" id="PTHR14218:SF15">
    <property type="entry name" value="TRIPEPTIDYL-PEPTIDASE 1"/>
    <property type="match status" value="1"/>
</dbReference>
<dbReference type="InterPro" id="IPR030400">
    <property type="entry name" value="Sedolisin_dom"/>
</dbReference>
<proteinExistence type="inferred from homology"/>
<keyword evidence="5" id="KW-1185">Reference proteome</keyword>
<comment type="caution">
    <text evidence="1">Lacks conserved residue(s) required for the propagation of feature annotation.</text>
</comment>
<dbReference type="InterPro" id="IPR050819">
    <property type="entry name" value="Tripeptidyl-peptidase_I"/>
</dbReference>
<dbReference type="PROSITE" id="PS51695">
    <property type="entry name" value="SEDOLISIN"/>
    <property type="match status" value="1"/>
</dbReference>
<reference evidence="5" key="1">
    <citation type="submission" date="2016-11" db="EMBL/GenBank/DDBJ databases">
        <authorList>
            <person name="Varghese N."/>
            <person name="Submissions S."/>
        </authorList>
    </citation>
    <scope>NUCLEOTIDE SEQUENCE [LARGE SCALE GENOMIC DNA]</scope>
    <source>
        <strain evidence="5">USBA-503</strain>
    </source>
</reference>
<dbReference type="PROSITE" id="PS51892">
    <property type="entry name" value="SUBTILASE"/>
    <property type="match status" value="1"/>
</dbReference>
<evidence type="ECO:0000313" key="4">
    <source>
        <dbReference type="EMBL" id="SHK47603.1"/>
    </source>
</evidence>
<dbReference type="SUPFAM" id="SSF52743">
    <property type="entry name" value="Subtilisin-like"/>
    <property type="match status" value="1"/>
</dbReference>
<dbReference type="InterPro" id="IPR036852">
    <property type="entry name" value="Peptidase_S8/S53_dom_sf"/>
</dbReference>
<name>A0A1M6SSA5_9BACL</name>
<dbReference type="STRING" id="1830138.SAMN05443507_11475"/>
<evidence type="ECO:0000313" key="5">
    <source>
        <dbReference type="Proteomes" id="UP000184016"/>
    </source>
</evidence>
<dbReference type="Proteomes" id="UP000184016">
    <property type="component" value="Unassembled WGS sequence"/>
</dbReference>
<dbReference type="Pfam" id="PF00082">
    <property type="entry name" value="Peptidase_S8"/>
    <property type="match status" value="1"/>
</dbReference>
<feature type="domain" description="Peptidase S53" evidence="3">
    <location>
        <begin position="54"/>
        <end position="390"/>
    </location>
</feature>
<evidence type="ECO:0000259" key="3">
    <source>
        <dbReference type="PROSITE" id="PS51695"/>
    </source>
</evidence>
<gene>
    <name evidence="4" type="ORF">SAMN05443507_11475</name>
</gene>
<dbReference type="OrthoDB" id="9002785at2"/>
<dbReference type="AlphaFoldDB" id="A0A1M6SSA5"/>
<dbReference type="GO" id="GO:0006508">
    <property type="term" value="P:proteolysis"/>
    <property type="evidence" value="ECO:0007669"/>
    <property type="project" value="InterPro"/>
</dbReference>